<protein>
    <submittedName>
        <fullName evidence="6">GMC family oxidoreductase</fullName>
    </submittedName>
</protein>
<organism evidence="6 7">
    <name type="scientific">Massilia aurea</name>
    <dbReference type="NCBI Taxonomy" id="373040"/>
    <lineage>
        <taxon>Bacteria</taxon>
        <taxon>Pseudomonadati</taxon>
        <taxon>Pseudomonadota</taxon>
        <taxon>Betaproteobacteria</taxon>
        <taxon>Burkholderiales</taxon>
        <taxon>Oxalobacteraceae</taxon>
        <taxon>Telluria group</taxon>
        <taxon>Massilia</taxon>
    </lineage>
</organism>
<evidence type="ECO:0000256" key="1">
    <source>
        <dbReference type="ARBA" id="ARBA00010790"/>
    </source>
</evidence>
<dbReference type="AlphaFoldDB" id="A0A422QHJ3"/>
<dbReference type="PANTHER" id="PTHR46056:SF12">
    <property type="entry name" value="LONG-CHAIN-ALCOHOL OXIDASE"/>
    <property type="match status" value="1"/>
</dbReference>
<evidence type="ECO:0000313" key="7">
    <source>
        <dbReference type="Proteomes" id="UP000283254"/>
    </source>
</evidence>
<dbReference type="InterPro" id="IPR007867">
    <property type="entry name" value="GMC_OxRtase_C"/>
</dbReference>
<gene>
    <name evidence="6" type="ORF">NM04_17915</name>
</gene>
<evidence type="ECO:0000256" key="3">
    <source>
        <dbReference type="ARBA" id="ARBA00022827"/>
    </source>
</evidence>
<dbReference type="Pfam" id="PF05199">
    <property type="entry name" value="GMC_oxred_C"/>
    <property type="match status" value="1"/>
</dbReference>
<accession>A0A422QHJ3</accession>
<keyword evidence="3" id="KW-0274">FAD</keyword>
<evidence type="ECO:0000259" key="5">
    <source>
        <dbReference type="Pfam" id="PF05199"/>
    </source>
</evidence>
<dbReference type="GO" id="GO:0016614">
    <property type="term" value="F:oxidoreductase activity, acting on CH-OH group of donors"/>
    <property type="evidence" value="ECO:0007669"/>
    <property type="project" value="InterPro"/>
</dbReference>
<keyword evidence="7" id="KW-1185">Reference proteome</keyword>
<keyword evidence="4" id="KW-0560">Oxidoreductase</keyword>
<evidence type="ECO:0000313" key="6">
    <source>
        <dbReference type="EMBL" id="RNF29438.1"/>
    </source>
</evidence>
<dbReference type="EMBL" id="JSAB01000201">
    <property type="protein sequence ID" value="RNF29438.1"/>
    <property type="molecule type" value="Genomic_DNA"/>
</dbReference>
<dbReference type="RefSeq" id="WP_221176196.1">
    <property type="nucleotide sequence ID" value="NZ_JSAB01000201.1"/>
</dbReference>
<feature type="non-terminal residue" evidence="6">
    <location>
        <position position="1"/>
    </location>
</feature>
<dbReference type="PANTHER" id="PTHR46056">
    <property type="entry name" value="LONG-CHAIN-ALCOHOL OXIDASE"/>
    <property type="match status" value="1"/>
</dbReference>
<dbReference type="InterPro" id="IPR036188">
    <property type="entry name" value="FAD/NAD-bd_sf"/>
</dbReference>
<evidence type="ECO:0000256" key="2">
    <source>
        <dbReference type="ARBA" id="ARBA00022630"/>
    </source>
</evidence>
<comment type="caution">
    <text evidence="6">The sequence shown here is derived from an EMBL/GenBank/DDBJ whole genome shotgun (WGS) entry which is preliminary data.</text>
</comment>
<dbReference type="SUPFAM" id="SSF51905">
    <property type="entry name" value="FAD/NAD(P)-binding domain"/>
    <property type="match status" value="1"/>
</dbReference>
<reference evidence="6" key="1">
    <citation type="submission" date="2014-10" db="EMBL/GenBank/DDBJ databases">
        <title>Massilia sp. genome.</title>
        <authorList>
            <person name="Xu B."/>
            <person name="Dai L."/>
            <person name="Huang Z."/>
        </authorList>
    </citation>
    <scope>NUCLEOTIDE SEQUENCE [LARGE SCALE GENOMIC DNA]</scope>
    <source>
        <strain evidence="6">CFS-1</strain>
    </source>
</reference>
<dbReference type="Proteomes" id="UP000283254">
    <property type="component" value="Unassembled WGS sequence"/>
</dbReference>
<name>A0A422QHJ3_9BURK</name>
<proteinExistence type="inferred from homology"/>
<comment type="similarity">
    <text evidence="1">Belongs to the GMC oxidoreductase family.</text>
</comment>
<sequence>PAHEKAQRYRSWAEARREIATLPQRAHVTRVVSAHVMGGCAMDGDERRGVVDPNGRYRGLANVSVHDGSLFPTSLGANPQLTIYAITARLASGLAANLTGRPAVALA</sequence>
<keyword evidence="2" id="KW-0285">Flavoprotein</keyword>
<feature type="domain" description="Glucose-methanol-choline oxidoreductase C-terminal" evidence="5">
    <location>
        <begin position="29"/>
        <end position="86"/>
    </location>
</feature>
<dbReference type="Gene3D" id="3.50.50.60">
    <property type="entry name" value="FAD/NAD(P)-binding domain"/>
    <property type="match status" value="1"/>
</dbReference>
<evidence type="ECO:0000256" key="4">
    <source>
        <dbReference type="ARBA" id="ARBA00023002"/>
    </source>
</evidence>